<dbReference type="SUPFAM" id="SSF55729">
    <property type="entry name" value="Acyl-CoA N-acyltransferases (Nat)"/>
    <property type="match status" value="1"/>
</dbReference>
<dbReference type="InterPro" id="IPR000182">
    <property type="entry name" value="GNAT_dom"/>
</dbReference>
<dbReference type="Proteomes" id="UP000001568">
    <property type="component" value="Chromosome 19"/>
</dbReference>
<dbReference type="InterPro" id="IPR051635">
    <property type="entry name" value="SNAT-like"/>
</dbReference>
<dbReference type="PANTHER" id="PTHR10908">
    <property type="entry name" value="SEROTONIN N-ACETYLTRANSFERASE"/>
    <property type="match status" value="1"/>
</dbReference>
<proteinExistence type="predicted"/>
<dbReference type="RefSeq" id="XP_001422427.1">
    <property type="nucleotide sequence ID" value="XM_001422390.1"/>
</dbReference>
<feature type="domain" description="N-acetyltransferase" evidence="3">
    <location>
        <begin position="1"/>
        <end position="156"/>
    </location>
</feature>
<sequence length="168" mass="18472">MEAASYPADEAASAATLRARATDAREFFMVAALDGAVVAYVCGTLTARDALDAATMTNHDPLGRTLCVHSVCASPSARRRGFGGAALRRYVDDWIGFADDRRDARVFGDARDQVLTIRLLCKRALIEFYERRGGFRCLGESSVTHGRDAWFECARHRDEDEAPPRGVK</sequence>
<evidence type="ECO:0000259" key="3">
    <source>
        <dbReference type="PROSITE" id="PS51186"/>
    </source>
</evidence>
<dbReference type="OrthoDB" id="30840at2759"/>
<dbReference type="GeneID" id="5006484"/>
<dbReference type="PANTHER" id="PTHR10908:SF0">
    <property type="entry name" value="SEROTONIN N-ACETYLTRANSFERASE"/>
    <property type="match status" value="1"/>
</dbReference>
<dbReference type="Gene3D" id="3.40.630.30">
    <property type="match status" value="1"/>
</dbReference>
<keyword evidence="5" id="KW-1185">Reference proteome</keyword>
<keyword evidence="1" id="KW-0808">Transferase</keyword>
<reference evidence="4 5" key="1">
    <citation type="journal article" date="2007" name="Proc. Natl. Acad. Sci. U.S.A.">
        <title>The tiny eukaryote Ostreococcus provides genomic insights into the paradox of plankton speciation.</title>
        <authorList>
            <person name="Palenik B."/>
            <person name="Grimwood J."/>
            <person name="Aerts A."/>
            <person name="Rouze P."/>
            <person name="Salamov A."/>
            <person name="Putnam N."/>
            <person name="Dupont C."/>
            <person name="Jorgensen R."/>
            <person name="Derelle E."/>
            <person name="Rombauts S."/>
            <person name="Zhou K."/>
            <person name="Otillar R."/>
            <person name="Merchant S.S."/>
            <person name="Podell S."/>
            <person name="Gaasterland T."/>
            <person name="Napoli C."/>
            <person name="Gendler K."/>
            <person name="Manuell A."/>
            <person name="Tai V."/>
            <person name="Vallon O."/>
            <person name="Piganeau G."/>
            <person name="Jancek S."/>
            <person name="Heijde M."/>
            <person name="Jabbari K."/>
            <person name="Bowler C."/>
            <person name="Lohr M."/>
            <person name="Robbens S."/>
            <person name="Werner G."/>
            <person name="Dubchak I."/>
            <person name="Pazour G.J."/>
            <person name="Ren Q."/>
            <person name="Paulsen I."/>
            <person name="Delwiche C."/>
            <person name="Schmutz J."/>
            <person name="Rokhsar D."/>
            <person name="Van de Peer Y."/>
            <person name="Moreau H."/>
            <person name="Grigoriev I.V."/>
        </authorList>
    </citation>
    <scope>NUCLEOTIDE SEQUENCE [LARGE SCALE GENOMIC DNA]</scope>
    <source>
        <strain evidence="4 5">CCE9901</strain>
    </source>
</reference>
<protein>
    <recommendedName>
        <fullName evidence="3">N-acetyltransferase domain-containing protein</fullName>
    </recommendedName>
</protein>
<organism evidence="4 5">
    <name type="scientific">Ostreococcus lucimarinus (strain CCE9901)</name>
    <dbReference type="NCBI Taxonomy" id="436017"/>
    <lineage>
        <taxon>Eukaryota</taxon>
        <taxon>Viridiplantae</taxon>
        <taxon>Chlorophyta</taxon>
        <taxon>Mamiellophyceae</taxon>
        <taxon>Mamiellales</taxon>
        <taxon>Bathycoccaceae</taxon>
        <taxon>Ostreococcus</taxon>
    </lineage>
</organism>
<dbReference type="HOGENOM" id="CLU_061829_2_1_1"/>
<dbReference type="GO" id="GO:0008080">
    <property type="term" value="F:N-acetyltransferase activity"/>
    <property type="evidence" value="ECO:0007669"/>
    <property type="project" value="UniProtKB-ARBA"/>
</dbReference>
<evidence type="ECO:0000256" key="1">
    <source>
        <dbReference type="ARBA" id="ARBA00022679"/>
    </source>
</evidence>
<gene>
    <name evidence="4" type="ORF">OSTLU_18870</name>
</gene>
<evidence type="ECO:0000256" key="2">
    <source>
        <dbReference type="ARBA" id="ARBA00023315"/>
    </source>
</evidence>
<dbReference type="STRING" id="436017.A4SAF8"/>
<dbReference type="Pfam" id="PF00583">
    <property type="entry name" value="Acetyltransf_1"/>
    <property type="match status" value="1"/>
</dbReference>
<dbReference type="EMBL" id="CP000599">
    <property type="protein sequence ID" value="ABP00744.1"/>
    <property type="molecule type" value="Genomic_DNA"/>
</dbReference>
<dbReference type="AlphaFoldDB" id="A4SAF8"/>
<dbReference type="PROSITE" id="PS51186">
    <property type="entry name" value="GNAT"/>
    <property type="match status" value="1"/>
</dbReference>
<evidence type="ECO:0000313" key="4">
    <source>
        <dbReference type="EMBL" id="ABP00744.1"/>
    </source>
</evidence>
<evidence type="ECO:0000313" key="5">
    <source>
        <dbReference type="Proteomes" id="UP000001568"/>
    </source>
</evidence>
<dbReference type="KEGG" id="olu:OSTLU_18870"/>
<dbReference type="InterPro" id="IPR016181">
    <property type="entry name" value="Acyl_CoA_acyltransferase"/>
</dbReference>
<accession>A4SAF8</accession>
<name>A4SAF8_OSTLU</name>
<dbReference type="eggNOG" id="ENOG502SF3F">
    <property type="taxonomic scope" value="Eukaryota"/>
</dbReference>
<dbReference type="Gramene" id="ABP00744">
    <property type="protein sequence ID" value="ABP00744"/>
    <property type="gene ID" value="OSTLU_18870"/>
</dbReference>
<dbReference type="OMA" id="IHLMCKE"/>
<keyword evidence="2" id="KW-0012">Acyltransferase</keyword>